<dbReference type="OrthoDB" id="9785673at2"/>
<dbReference type="GO" id="GO:0005829">
    <property type="term" value="C:cytosol"/>
    <property type="evidence" value="ECO:0007669"/>
    <property type="project" value="TreeGrafter"/>
</dbReference>
<dbReference type="Pfam" id="PF08032">
    <property type="entry name" value="SpoU_sub_bind"/>
    <property type="match status" value="1"/>
</dbReference>
<dbReference type="FunFam" id="3.40.1280.10:FF:000008">
    <property type="entry name" value="Group 3 RNA methyltransferase TrmH"/>
    <property type="match status" value="1"/>
</dbReference>
<proteinExistence type="inferred from homology"/>
<dbReference type="InterPro" id="IPR029064">
    <property type="entry name" value="Ribosomal_eL30-like_sf"/>
</dbReference>
<keyword evidence="5 6" id="KW-0949">S-adenosyl-L-methionine</keyword>
<dbReference type="RefSeq" id="WP_081129902.1">
    <property type="nucleotide sequence ID" value="NZ_DAHXOC010000005.1"/>
</dbReference>
<comment type="function">
    <text evidence="6">Specifically methylates the ribose of guanosine 2251 in 23S rRNA.</text>
</comment>
<dbReference type="InterPro" id="IPR004441">
    <property type="entry name" value="rRNA_MeTrfase_TrmH"/>
</dbReference>
<dbReference type="Pfam" id="PF00588">
    <property type="entry name" value="SpoU_methylase"/>
    <property type="match status" value="1"/>
</dbReference>
<name>A0A4S3KPN8_9GAMM</name>
<comment type="caution">
    <text evidence="8">The sequence shown here is derived from an EMBL/GenBank/DDBJ whole genome shotgun (WGS) entry which is preliminary data.</text>
</comment>
<feature type="domain" description="RNA 2-O ribose methyltransferase substrate binding" evidence="7">
    <location>
        <begin position="5"/>
        <end position="81"/>
    </location>
</feature>
<dbReference type="SUPFAM" id="SSF75217">
    <property type="entry name" value="alpha/beta knot"/>
    <property type="match status" value="1"/>
</dbReference>
<evidence type="ECO:0000256" key="6">
    <source>
        <dbReference type="HAMAP-Rule" id="MF_01887"/>
    </source>
</evidence>
<evidence type="ECO:0000256" key="4">
    <source>
        <dbReference type="ARBA" id="ARBA00022679"/>
    </source>
</evidence>
<reference evidence="8 9" key="1">
    <citation type="submission" date="2017-02" db="EMBL/GenBank/DDBJ databases">
        <title>Whole genome sequencing of Metallibacterium scheffleri DSM 24874 (T).</title>
        <authorList>
            <person name="Kumar S."/>
            <person name="Patil P."/>
            <person name="Patil P.B."/>
        </authorList>
    </citation>
    <scope>NUCLEOTIDE SEQUENCE [LARGE SCALE GENOMIC DNA]</scope>
    <source>
        <strain evidence="8 9">DSM 24874</strain>
    </source>
</reference>
<sequence>MQAEWIVGINPVEAALAEGAARVRELWLEHDAHNPRLLALAQQAQQLGIAVQTRPRAALERIAAGARHQGIAAHCVAAPVLDETALPELIAAAGHNTLLLVLDGVTDPHNLGACLRSAAAAGAQAVIVPRDRAAALSPVVRRAAAGGAEHVPLLQVTNLARSLRGMKEAGVWLVGLDGADDVVQTLYALDLRGPLALVLGAEGEGMRRLTREACDHLARIPMIGAMQSLNVSVATGIALFEALRQRGAGAKS</sequence>
<dbReference type="EMBL" id="MWQO01000028">
    <property type="protein sequence ID" value="THD10408.1"/>
    <property type="molecule type" value="Genomic_DNA"/>
</dbReference>
<keyword evidence="4 6" id="KW-0808">Transferase</keyword>
<evidence type="ECO:0000313" key="8">
    <source>
        <dbReference type="EMBL" id="THD10408.1"/>
    </source>
</evidence>
<feature type="binding site" evidence="6">
    <location>
        <position position="229"/>
    </location>
    <ligand>
        <name>S-adenosyl-L-methionine</name>
        <dbReference type="ChEBI" id="CHEBI:59789"/>
    </ligand>
</feature>
<comment type="catalytic activity">
    <reaction evidence="6">
        <text>guanosine(2251) in 23S rRNA + S-adenosyl-L-methionine = 2'-O-methylguanosine(2251) in 23S rRNA + S-adenosyl-L-homocysteine + H(+)</text>
        <dbReference type="Rhea" id="RHEA:24140"/>
        <dbReference type="Rhea" id="RHEA-COMP:10239"/>
        <dbReference type="Rhea" id="RHEA-COMP:10241"/>
        <dbReference type="ChEBI" id="CHEBI:15378"/>
        <dbReference type="ChEBI" id="CHEBI:57856"/>
        <dbReference type="ChEBI" id="CHEBI:59789"/>
        <dbReference type="ChEBI" id="CHEBI:74269"/>
        <dbReference type="ChEBI" id="CHEBI:74445"/>
        <dbReference type="EC" id="2.1.1.185"/>
    </reaction>
</comment>
<dbReference type="Proteomes" id="UP000307749">
    <property type="component" value="Unassembled WGS sequence"/>
</dbReference>
<feature type="binding site" evidence="6">
    <location>
        <position position="220"/>
    </location>
    <ligand>
        <name>S-adenosyl-L-methionine</name>
        <dbReference type="ChEBI" id="CHEBI:59789"/>
    </ligand>
</feature>
<dbReference type="CDD" id="cd18103">
    <property type="entry name" value="SpoU-like_RlmB"/>
    <property type="match status" value="1"/>
</dbReference>
<dbReference type="InterPro" id="IPR013123">
    <property type="entry name" value="SpoU_subst-bd"/>
</dbReference>
<evidence type="ECO:0000256" key="3">
    <source>
        <dbReference type="ARBA" id="ARBA00022603"/>
    </source>
</evidence>
<dbReference type="InterPro" id="IPR001537">
    <property type="entry name" value="SpoU_MeTrfase"/>
</dbReference>
<dbReference type="GO" id="GO:0070039">
    <property type="term" value="F:rRNA (guanosine-2'-O-)-methyltransferase activity"/>
    <property type="evidence" value="ECO:0007669"/>
    <property type="project" value="UniProtKB-UniRule"/>
</dbReference>
<dbReference type="InterPro" id="IPR029028">
    <property type="entry name" value="Alpha/beta_knot_MTases"/>
</dbReference>
<gene>
    <name evidence="6" type="primary">rlmB</name>
    <name evidence="8" type="ORF">B1806_08560</name>
</gene>
<feature type="binding site" evidence="6">
    <location>
        <position position="200"/>
    </location>
    <ligand>
        <name>S-adenosyl-L-methionine</name>
        <dbReference type="ChEBI" id="CHEBI:59789"/>
    </ligand>
</feature>
<dbReference type="EC" id="2.1.1.185" evidence="6"/>
<dbReference type="Gene3D" id="3.40.1280.10">
    <property type="match status" value="1"/>
</dbReference>
<dbReference type="STRING" id="993689.GCA_002077135_01889"/>
<dbReference type="PANTHER" id="PTHR46429:SF1">
    <property type="entry name" value="23S RRNA (GUANOSINE-2'-O-)-METHYLTRANSFERASE RLMB"/>
    <property type="match status" value="1"/>
</dbReference>
<evidence type="ECO:0000256" key="2">
    <source>
        <dbReference type="ARBA" id="ARBA00022552"/>
    </source>
</evidence>
<keyword evidence="3 6" id="KW-0489">Methyltransferase</keyword>
<dbReference type="HAMAP" id="MF_01887">
    <property type="entry name" value="23SrRNA_methyltr_B"/>
    <property type="match status" value="1"/>
</dbReference>
<evidence type="ECO:0000313" key="9">
    <source>
        <dbReference type="Proteomes" id="UP000307749"/>
    </source>
</evidence>
<dbReference type="SMART" id="SM00967">
    <property type="entry name" value="SpoU_sub_bind"/>
    <property type="match status" value="1"/>
</dbReference>
<dbReference type="GO" id="GO:0003723">
    <property type="term" value="F:RNA binding"/>
    <property type="evidence" value="ECO:0007669"/>
    <property type="project" value="InterPro"/>
</dbReference>
<organism evidence="8 9">
    <name type="scientific">Metallibacterium scheffleri</name>
    <dbReference type="NCBI Taxonomy" id="993689"/>
    <lineage>
        <taxon>Bacteria</taxon>
        <taxon>Pseudomonadati</taxon>
        <taxon>Pseudomonadota</taxon>
        <taxon>Gammaproteobacteria</taxon>
        <taxon>Lysobacterales</taxon>
        <taxon>Rhodanobacteraceae</taxon>
        <taxon>Metallibacterium</taxon>
    </lineage>
</organism>
<evidence type="ECO:0000256" key="5">
    <source>
        <dbReference type="ARBA" id="ARBA00022691"/>
    </source>
</evidence>
<dbReference type="Gene3D" id="3.30.1330.30">
    <property type="match status" value="1"/>
</dbReference>
<keyword evidence="2 6" id="KW-0698">rRNA processing</keyword>
<dbReference type="InterPro" id="IPR024915">
    <property type="entry name" value="23S_rRNA_MeTrfase_RlmB"/>
</dbReference>
<comment type="subcellular location">
    <subcellularLocation>
        <location evidence="6">Cytoplasm</location>
    </subcellularLocation>
</comment>
<dbReference type="SUPFAM" id="SSF55315">
    <property type="entry name" value="L30e-like"/>
    <property type="match status" value="1"/>
</dbReference>
<evidence type="ECO:0000259" key="7">
    <source>
        <dbReference type="SMART" id="SM00967"/>
    </source>
</evidence>
<dbReference type="NCBIfam" id="TIGR00186">
    <property type="entry name" value="rRNA_methyl_3"/>
    <property type="match status" value="1"/>
</dbReference>
<evidence type="ECO:0000256" key="1">
    <source>
        <dbReference type="ARBA" id="ARBA00022490"/>
    </source>
</evidence>
<protein>
    <recommendedName>
        <fullName evidence="6">23S rRNA (guanosine-2'-O-)-methyltransferase RlmB</fullName>
        <ecNumber evidence="6">2.1.1.185</ecNumber>
    </recommendedName>
    <alternativeName>
        <fullName evidence="6">23S rRNA (guanosine2251 2'-O)-methyltransferase</fullName>
    </alternativeName>
    <alternativeName>
        <fullName evidence="6">23S rRNA Gm2251 2'-O-methyltransferase</fullName>
    </alternativeName>
</protein>
<dbReference type="InterPro" id="IPR029026">
    <property type="entry name" value="tRNA_m1G_MTases_N"/>
</dbReference>
<dbReference type="AlphaFoldDB" id="A0A4S3KPN8"/>
<comment type="similarity">
    <text evidence="6">Belongs to the class IV-like SAM-binding methyltransferase superfamily. RNA methyltransferase TrmH family. RlmB subfamily.</text>
</comment>
<dbReference type="PANTHER" id="PTHR46429">
    <property type="entry name" value="23S RRNA (GUANOSINE-2'-O-)-METHYLTRANSFERASE RLMB"/>
    <property type="match status" value="1"/>
</dbReference>
<keyword evidence="9" id="KW-1185">Reference proteome</keyword>
<keyword evidence="1 6" id="KW-0963">Cytoplasm</keyword>
<accession>A0A4S3KPN8</accession>